<proteinExistence type="predicted"/>
<name>A0A8S3E6M1_9BILA</name>
<dbReference type="PANTHER" id="PTHR21481">
    <property type="entry name" value="PROTEIN CLEC16A"/>
    <property type="match status" value="1"/>
</dbReference>
<evidence type="ECO:0000313" key="1">
    <source>
        <dbReference type="EMBL" id="CAF5034612.1"/>
    </source>
</evidence>
<dbReference type="AlphaFoldDB" id="A0A8S3E6M1"/>
<feature type="non-terminal residue" evidence="1">
    <location>
        <position position="1"/>
    </location>
</feature>
<dbReference type="InterPro" id="IPR039272">
    <property type="entry name" value="CLEC16A/TT9"/>
</dbReference>
<dbReference type="GO" id="GO:0007034">
    <property type="term" value="P:vacuolar transport"/>
    <property type="evidence" value="ECO:0007669"/>
    <property type="project" value="TreeGrafter"/>
</dbReference>
<accession>A0A8S3E6M1</accession>
<comment type="caution">
    <text evidence="1">The sequence shown here is derived from an EMBL/GenBank/DDBJ whole genome shotgun (WGS) entry which is preliminary data.</text>
</comment>
<dbReference type="PANTHER" id="PTHR21481:SF0">
    <property type="entry name" value="PROTEIN CLEC16A"/>
    <property type="match status" value="1"/>
</dbReference>
<dbReference type="GO" id="GO:1901096">
    <property type="term" value="P:regulation of autophagosome maturation"/>
    <property type="evidence" value="ECO:0007669"/>
    <property type="project" value="TreeGrafter"/>
</dbReference>
<dbReference type="GO" id="GO:0005794">
    <property type="term" value="C:Golgi apparatus"/>
    <property type="evidence" value="ECO:0007669"/>
    <property type="project" value="TreeGrafter"/>
</dbReference>
<feature type="non-terminal residue" evidence="1">
    <location>
        <position position="69"/>
    </location>
</feature>
<dbReference type="GO" id="GO:0016197">
    <property type="term" value="P:endosomal transport"/>
    <property type="evidence" value="ECO:0007669"/>
    <property type="project" value="TreeGrafter"/>
</dbReference>
<gene>
    <name evidence="1" type="ORF">BYL167_LOCUS56356</name>
</gene>
<sequence length="69" mass="7864">MSVFTRAKNGLFGQTKPRNPHSIENLKYLCGVLNRNPIVSDANRDLLIETLRFISEILIWGDQNDSSVF</sequence>
<evidence type="ECO:0000313" key="2">
    <source>
        <dbReference type="Proteomes" id="UP000681967"/>
    </source>
</evidence>
<dbReference type="Proteomes" id="UP000681967">
    <property type="component" value="Unassembled WGS sequence"/>
</dbReference>
<dbReference type="EMBL" id="CAJOBH010222091">
    <property type="protein sequence ID" value="CAF5034612.1"/>
    <property type="molecule type" value="Genomic_DNA"/>
</dbReference>
<protein>
    <submittedName>
        <fullName evidence="1">Uncharacterized protein</fullName>
    </submittedName>
</protein>
<organism evidence="1 2">
    <name type="scientific">Rotaria magnacalcarata</name>
    <dbReference type="NCBI Taxonomy" id="392030"/>
    <lineage>
        <taxon>Eukaryota</taxon>
        <taxon>Metazoa</taxon>
        <taxon>Spiralia</taxon>
        <taxon>Gnathifera</taxon>
        <taxon>Rotifera</taxon>
        <taxon>Eurotatoria</taxon>
        <taxon>Bdelloidea</taxon>
        <taxon>Philodinida</taxon>
        <taxon>Philodinidae</taxon>
        <taxon>Rotaria</taxon>
    </lineage>
</organism>
<reference evidence="1" key="1">
    <citation type="submission" date="2021-02" db="EMBL/GenBank/DDBJ databases">
        <authorList>
            <person name="Nowell W R."/>
        </authorList>
    </citation>
    <scope>NUCLEOTIDE SEQUENCE</scope>
</reference>
<dbReference type="GO" id="GO:0005770">
    <property type="term" value="C:late endosome"/>
    <property type="evidence" value="ECO:0007669"/>
    <property type="project" value="TreeGrafter"/>
</dbReference>